<protein>
    <submittedName>
        <fullName evidence="2">Uncharacterized protein LOC113392046</fullName>
    </submittedName>
</protein>
<organism evidence="1 2">
    <name type="scientific">Vanessa tameamea</name>
    <name type="common">Kamehameha butterfly</name>
    <dbReference type="NCBI Taxonomy" id="334116"/>
    <lineage>
        <taxon>Eukaryota</taxon>
        <taxon>Metazoa</taxon>
        <taxon>Ecdysozoa</taxon>
        <taxon>Arthropoda</taxon>
        <taxon>Hexapoda</taxon>
        <taxon>Insecta</taxon>
        <taxon>Pterygota</taxon>
        <taxon>Neoptera</taxon>
        <taxon>Endopterygota</taxon>
        <taxon>Lepidoptera</taxon>
        <taxon>Glossata</taxon>
        <taxon>Ditrysia</taxon>
        <taxon>Papilionoidea</taxon>
        <taxon>Nymphalidae</taxon>
        <taxon>Nymphalinae</taxon>
        <taxon>Vanessa</taxon>
    </lineage>
</organism>
<dbReference type="RefSeq" id="XP_026484062.1">
    <property type="nucleotide sequence ID" value="XM_026628277.2"/>
</dbReference>
<reference evidence="2" key="1">
    <citation type="submission" date="2025-08" db="UniProtKB">
        <authorList>
            <consortium name="RefSeq"/>
        </authorList>
    </citation>
    <scope>IDENTIFICATION</scope>
    <source>
        <tissue evidence="2">Whole body</tissue>
    </source>
</reference>
<evidence type="ECO:0000313" key="2">
    <source>
        <dbReference type="RefSeq" id="XP_026484062.1"/>
    </source>
</evidence>
<dbReference type="OMA" id="PVKGCPC"/>
<name>A0A8B8HGV5_VANTA</name>
<gene>
    <name evidence="2" type="primary">LOC113392046</name>
</gene>
<dbReference type="Proteomes" id="UP001652626">
    <property type="component" value="Chromosome 27"/>
</dbReference>
<accession>A0A8B8HGV5</accession>
<keyword evidence="1" id="KW-1185">Reference proteome</keyword>
<sequence>MGLTSSREMLARRKIDEATSNSSLSNLRYIIPTDKSKWKIFRKKELSPIPIYPASLKPVKGCPCGNDGPCKQKITPKGVTIHYPQKKKKFTFGGSKRLLPPTRDISFANRNKVKVIRQRKFPW</sequence>
<dbReference type="OrthoDB" id="7217028at2759"/>
<proteinExistence type="predicted"/>
<dbReference type="AlphaFoldDB" id="A0A8B8HGV5"/>
<dbReference type="GeneID" id="113392046"/>
<evidence type="ECO:0000313" key="1">
    <source>
        <dbReference type="Proteomes" id="UP001652626"/>
    </source>
</evidence>